<organism evidence="5 6">
    <name type="scientific">Cyclospora cayetanensis</name>
    <dbReference type="NCBI Taxonomy" id="88456"/>
    <lineage>
        <taxon>Eukaryota</taxon>
        <taxon>Sar</taxon>
        <taxon>Alveolata</taxon>
        <taxon>Apicomplexa</taxon>
        <taxon>Conoidasida</taxon>
        <taxon>Coccidia</taxon>
        <taxon>Eucoccidiorida</taxon>
        <taxon>Eimeriorina</taxon>
        <taxon>Eimeriidae</taxon>
        <taxon>Cyclospora</taxon>
    </lineage>
</organism>
<feature type="compositionally biased region" description="Basic residues" evidence="3">
    <location>
        <begin position="1173"/>
        <end position="1185"/>
    </location>
</feature>
<feature type="compositionally biased region" description="Pro residues" evidence="3">
    <location>
        <begin position="496"/>
        <end position="511"/>
    </location>
</feature>
<feature type="compositionally biased region" description="Low complexity" evidence="3">
    <location>
        <begin position="171"/>
        <end position="184"/>
    </location>
</feature>
<feature type="region of interest" description="Disordered" evidence="3">
    <location>
        <begin position="1446"/>
        <end position="1465"/>
    </location>
</feature>
<sequence length="1606" mass="171685">MELSSPAPGPLVDEEPPGSSESRREGHQEVTLGIAEGDGLPRCTKQRAEARSNSHPTPAPALAPDGEKTQSLRASKRRVEELSTRLKHLTYQREAVSEARRTYEEACMLQRRQLLAIHSEREKALLLLQRLLEESAGVNDKLIAYEVICSTKTLDDPLLAARLPKHETDPTSGTGSSNGSGENSCPSKSGDSERIEVVAVKVMEVALTPRTKKRKLAKLAATKIQTLLEGLQHQARLHRLLNRTAELLQRWQQLRLLNCRDEENMLQSLPQHISTITRLRLRALAYGYDCRNNAQSPRSSREAAAAERQLQRSCRRLLLRLPFPYSARLDVPAAPLATVTVAGAKPFSGLPTVGAEFLGALNKALADSECRAIACCGKAAAGSRSVAAGGSFHLAAAEAALAAAEAAADTSAAELRAAAVQEHRAAAPETGAGAEEGESPRRCLSASVRRNKPRLQWEGTGGEDITDAMRHFTLHDSKKTLHILTPSQVTGESQRPPKPPSEPKPLPPPKPPELKWTPFRFSPWGYLSRGLKHPIFQHQQLQENELLLEAVSIAAGENCTLDEAAVIQRLTCELSESSPATSRWLGFRKKTALFSASPAERPAAAVREAARILKPVPKSASRTAKAPTPPPSVSAGGAFGSRGPSGSLTPRHHGAPPREVEGSAAARSPAVDLATATTPPAASCAADSSPGNELITTLHEQQHGGSQAKHDQQHATDIFNQRPKEQQTATHGQQTEAPKKIPHDLQLHLQQEQPELYEHLWTPLQQQGQQPTRHQSAWKREVPVLLRRGLPSGSSTSSDGSSEEKAAEENSPQESVATAAAGHSASDAASSPGASCEGWLPSGSKAKGALGENDVGIDEERGSCEYVHLAASLNASSLGPANEALFCSHALQQVEERYLRLFGTGTPGAIGIAAANSAAAAATPAAVSGGAAAFLPAVTPAATPVTAVEIAMQNHLANLQAVQAAAAQAKQLAARKKSELGLGVAVTAVDGRLPPAQSLVSGVLVAEPEADQLERTCFVQGFPEEYDEKEVSLLLNDLAKVVAIRLSTNTSKPKYAIVEFENAQEAAGVLALDGKNIGSSVLTVKKSGSLVEFRDPDGVLFEVPAPPILSQIKQQQQLLQSPEQQKEQVELRDKRIAAAKDAIERRLRHAQDEREVGKVSARAVAQQPSDKRRQSRSGSRFRSRDRRPSERKQHVSRSPSAPSRSLSPAGGPSRDPFRGPLRDRSRSVPRRDSVGSQEKAERRPLLRPLGSQGAAAVLKEKLKHAAYAEGEERDMVARMHSNSPEETLFVSGAQKVPSTAAEEETFTLSKETLNLPKETLNLPKETLSLSKETTLYHTKERFFVPQKAFALAKRKLAFIKETLSHSKRSPFPLSKEALSDSKATASNAAQTLCFSGSKTVAAVPKEQTATLLAKGNLLQHYQGIAGEDLAPRLLRGRQMLDALPTLIGGDSSALPGGKAKGRPRPRDALFLRGEARDLLAPPEDPTSLQRRPLHPKTVPADPPPLPSGAATTHPRTHRAGGDPDRLVEAVHSRASLPSGESLRLHLRVGGPEGPLLTAGALRLAGAPCSSASIQVAGSVLRLLGGGGAPKWPGGLPPREAEALLSI</sequence>
<dbReference type="VEuPathDB" id="ToxoDB:LOC113147582"/>
<keyword evidence="6" id="KW-1185">Reference proteome</keyword>
<feature type="region of interest" description="Disordered" evidence="3">
    <location>
        <begin position="1"/>
        <end position="74"/>
    </location>
</feature>
<dbReference type="Pfam" id="PF00076">
    <property type="entry name" value="RRM_1"/>
    <property type="match status" value="1"/>
</dbReference>
<dbReference type="SMART" id="SM00360">
    <property type="entry name" value="RRM"/>
    <property type="match status" value="1"/>
</dbReference>
<feature type="domain" description="RRM" evidence="4">
    <location>
        <begin position="1015"/>
        <end position="1089"/>
    </location>
</feature>
<dbReference type="EMBL" id="JROU02000871">
    <property type="protein sequence ID" value="OEH78057.1"/>
    <property type="molecule type" value="Genomic_DNA"/>
</dbReference>
<evidence type="ECO:0000259" key="4">
    <source>
        <dbReference type="PROSITE" id="PS50102"/>
    </source>
</evidence>
<dbReference type="InterPro" id="IPR012677">
    <property type="entry name" value="Nucleotide-bd_a/b_plait_sf"/>
</dbReference>
<feature type="compositionally biased region" description="Basic and acidic residues" evidence="3">
    <location>
        <begin position="1215"/>
        <end position="1244"/>
    </location>
</feature>
<protein>
    <submittedName>
        <fullName evidence="5">RNA recognition family related protein</fullName>
    </submittedName>
</protein>
<evidence type="ECO:0000313" key="5">
    <source>
        <dbReference type="EMBL" id="OEH78057.1"/>
    </source>
</evidence>
<dbReference type="VEuPathDB" id="ToxoDB:LOC113147581"/>
<dbReference type="InterPro" id="IPR000504">
    <property type="entry name" value="RRM_dom"/>
</dbReference>
<feature type="region of interest" description="Disordered" evidence="3">
    <location>
        <begin position="1149"/>
        <end position="1252"/>
    </location>
</feature>
<feature type="region of interest" description="Disordered" evidence="3">
    <location>
        <begin position="788"/>
        <end position="842"/>
    </location>
</feature>
<feature type="region of interest" description="Disordered" evidence="3">
    <location>
        <begin position="616"/>
        <end position="691"/>
    </location>
</feature>
<feature type="region of interest" description="Disordered" evidence="3">
    <location>
        <begin position="486"/>
        <end position="514"/>
    </location>
</feature>
<reference evidence="5 6" key="1">
    <citation type="journal article" date="2016" name="BMC Genomics">
        <title>Comparative genomics reveals Cyclospora cayetanensis possesses coccidia-like metabolism and invasion components but unique surface antigens.</title>
        <authorList>
            <person name="Liu S."/>
            <person name="Wang L."/>
            <person name="Zheng H."/>
            <person name="Xu Z."/>
            <person name="Roellig D.M."/>
            <person name="Li N."/>
            <person name="Frace M.A."/>
            <person name="Tang K."/>
            <person name="Arrowood M.J."/>
            <person name="Moss D.M."/>
            <person name="Zhang L."/>
            <person name="Feng Y."/>
            <person name="Xiao L."/>
        </authorList>
    </citation>
    <scope>NUCLEOTIDE SEQUENCE [LARGE SCALE GENOMIC DNA]</scope>
    <source>
        <strain evidence="5 6">CHN_HEN01</strain>
    </source>
</reference>
<evidence type="ECO:0000256" key="1">
    <source>
        <dbReference type="PROSITE-ProRule" id="PRU00176"/>
    </source>
</evidence>
<dbReference type="PROSITE" id="PS50102">
    <property type="entry name" value="RRM"/>
    <property type="match status" value="1"/>
</dbReference>
<feature type="compositionally biased region" description="Low complexity" evidence="3">
    <location>
        <begin position="815"/>
        <end position="835"/>
    </location>
</feature>
<evidence type="ECO:0000313" key="6">
    <source>
        <dbReference type="Proteomes" id="UP000095192"/>
    </source>
</evidence>
<keyword evidence="1" id="KW-0694">RNA-binding</keyword>
<name>A0A1D3D3N9_9EIME</name>
<dbReference type="SUPFAM" id="SSF54928">
    <property type="entry name" value="RNA-binding domain, RBD"/>
    <property type="match status" value="1"/>
</dbReference>
<keyword evidence="2" id="KW-0175">Coiled coil</keyword>
<dbReference type="InParanoid" id="A0A1D3D3N9"/>
<proteinExistence type="predicted"/>
<gene>
    <name evidence="5" type="ORF">cyc_06310</name>
</gene>
<evidence type="ECO:0000256" key="3">
    <source>
        <dbReference type="SAM" id="MobiDB-lite"/>
    </source>
</evidence>
<dbReference type="Gene3D" id="3.30.70.330">
    <property type="match status" value="1"/>
</dbReference>
<feature type="compositionally biased region" description="Low complexity" evidence="3">
    <location>
        <begin position="1196"/>
        <end position="1214"/>
    </location>
</feature>
<dbReference type="VEuPathDB" id="ToxoDB:cyc_06310"/>
<accession>A0A1D3D3N9</accession>
<dbReference type="GO" id="GO:0003723">
    <property type="term" value="F:RNA binding"/>
    <property type="evidence" value="ECO:0007669"/>
    <property type="project" value="UniProtKB-UniRule"/>
</dbReference>
<dbReference type="InterPro" id="IPR035979">
    <property type="entry name" value="RBD_domain_sf"/>
</dbReference>
<evidence type="ECO:0000256" key="2">
    <source>
        <dbReference type="SAM" id="Coils"/>
    </source>
</evidence>
<feature type="region of interest" description="Disordered" evidence="3">
    <location>
        <begin position="162"/>
        <end position="191"/>
    </location>
</feature>
<dbReference type="VEuPathDB" id="ToxoDB:LOC34622500"/>
<dbReference type="Proteomes" id="UP000095192">
    <property type="component" value="Unassembled WGS sequence"/>
</dbReference>
<comment type="caution">
    <text evidence="5">The sequence shown here is derived from an EMBL/GenBank/DDBJ whole genome shotgun (WGS) entry which is preliminary data.</text>
</comment>
<feature type="region of interest" description="Disordered" evidence="3">
    <location>
        <begin position="1476"/>
        <end position="1523"/>
    </location>
</feature>
<feature type="region of interest" description="Disordered" evidence="3">
    <location>
        <begin position="421"/>
        <end position="447"/>
    </location>
</feature>
<feature type="coiled-coil region" evidence="2">
    <location>
        <begin position="952"/>
        <end position="979"/>
    </location>
</feature>
<feature type="compositionally biased region" description="Low complexity" evidence="3">
    <location>
        <begin position="674"/>
        <end position="690"/>
    </location>
</feature>